<gene>
    <name evidence="1" type="ORF">DK846_15120</name>
</gene>
<organism evidence="1 2">
    <name type="scientific">Methanospirillum lacunae</name>
    <dbReference type="NCBI Taxonomy" id="668570"/>
    <lineage>
        <taxon>Archaea</taxon>
        <taxon>Methanobacteriati</taxon>
        <taxon>Methanobacteriota</taxon>
        <taxon>Stenosarchaea group</taxon>
        <taxon>Methanomicrobia</taxon>
        <taxon>Methanomicrobiales</taxon>
        <taxon>Methanospirillaceae</taxon>
        <taxon>Methanospirillum</taxon>
    </lineage>
</organism>
<name>A0A2V2MVJ4_9EURY</name>
<protein>
    <recommendedName>
        <fullName evidence="3">C_GCAxxG_C_C family protein</fullName>
    </recommendedName>
</protein>
<evidence type="ECO:0000313" key="2">
    <source>
        <dbReference type="Proteomes" id="UP000245657"/>
    </source>
</evidence>
<dbReference type="AlphaFoldDB" id="A0A2V2MVJ4"/>
<dbReference type="NCBIfam" id="TIGR01909">
    <property type="entry name" value="C_GCAxxG_C_C"/>
    <property type="match status" value="1"/>
</dbReference>
<dbReference type="Proteomes" id="UP000245657">
    <property type="component" value="Unassembled WGS sequence"/>
</dbReference>
<evidence type="ECO:0000313" key="1">
    <source>
        <dbReference type="EMBL" id="PWR70245.1"/>
    </source>
</evidence>
<dbReference type="InterPro" id="IPR010181">
    <property type="entry name" value="CGCAxxGCC_motif"/>
</dbReference>
<reference evidence="1 2" key="1">
    <citation type="submission" date="2018-05" db="EMBL/GenBank/DDBJ databases">
        <title>Draft genome of Methanospirillum lacunae Ki8-1.</title>
        <authorList>
            <person name="Dueholm M.S."/>
            <person name="Nielsen P.H."/>
            <person name="Bakmann L.F."/>
            <person name="Otzen D.E."/>
        </authorList>
    </citation>
    <scope>NUCLEOTIDE SEQUENCE [LARGE SCALE GENOMIC DNA]</scope>
    <source>
        <strain evidence="1 2">Ki8-1</strain>
    </source>
</reference>
<accession>A0A2V2MVJ4</accession>
<dbReference type="EMBL" id="QGMY01000015">
    <property type="protein sequence ID" value="PWR70245.1"/>
    <property type="molecule type" value="Genomic_DNA"/>
</dbReference>
<proteinExistence type="predicted"/>
<evidence type="ECO:0008006" key="3">
    <source>
        <dbReference type="Google" id="ProtNLM"/>
    </source>
</evidence>
<dbReference type="Pfam" id="PF09719">
    <property type="entry name" value="C_GCAxxG_C_C"/>
    <property type="match status" value="1"/>
</dbReference>
<sequence length="152" mass="16508">MRGYMNMDHAQEAVDLLAEGYSCSQSVFSVYAKEYGLDPALARKISTGFGGGIGRTGNMCGAVSGAILVLGLANGMNSLQEPEWREKSYSLDKEFIEKFISRFGSIQCPDLLGYNMAIPEELAESKRVGAAKKVCPELVRGAAEILDEMLKK</sequence>
<comment type="caution">
    <text evidence="1">The sequence shown here is derived from an EMBL/GenBank/DDBJ whole genome shotgun (WGS) entry which is preliminary data.</text>
</comment>
<keyword evidence="2" id="KW-1185">Reference proteome</keyword>